<dbReference type="SUPFAM" id="SSF50939">
    <property type="entry name" value="Sialidases"/>
    <property type="match status" value="1"/>
</dbReference>
<organism evidence="1 2">
    <name type="scientific">Ligilactobacillus ubinensis</name>
    <dbReference type="NCBI Taxonomy" id="2876789"/>
    <lineage>
        <taxon>Bacteria</taxon>
        <taxon>Bacillati</taxon>
        <taxon>Bacillota</taxon>
        <taxon>Bacilli</taxon>
        <taxon>Lactobacillales</taxon>
        <taxon>Lactobacillaceae</taxon>
        <taxon>Ligilactobacillus</taxon>
    </lineage>
</organism>
<keyword evidence="2" id="KW-1185">Reference proteome</keyword>
<proteinExistence type="predicted"/>
<evidence type="ECO:0000313" key="2">
    <source>
        <dbReference type="Proteomes" id="UP001139006"/>
    </source>
</evidence>
<gene>
    <name evidence="1" type="ORF">LB941_04610</name>
</gene>
<keyword evidence="1" id="KW-0378">Hydrolase</keyword>
<sequence length="414" mass="47612">MKIKKWGVAVILYLVVFAVVAAVQEYAWHNYTKPTKQHVIANSKVSALKKAAEKNIVSYQGWQVPYNYRLAYYSGFQISWRGGNKYRFTYIFDNQGNNKKLAPSLDRTYFDDSLAINQNFYVYHHKNHWLIQNKAKQKSLTNSNASDSSKSAKRNTNIAVKLPTNTTKTRAMKYFTENQKLYVTYDNKKDKVLVPNGYRQVFITPNNSYDETLNSGSYIITPEFTAFVAYRKKSTGILYSLDKGKHWTYSKLKYKGFRAKAFISKTDDRVYVTYATDEALGTDYYATLYTSDMQTWSNASFPKSLDQSNVTLVYWDNDNLVYYASKLGGFKFSDDGGENMRPVTLDFPDDIENIKGGNPFTVPSAMYTYKGKIYLIMQQGENGDYAKNNKLMEAVMEESLDLASFDYKKQQAAK</sequence>
<dbReference type="InterPro" id="IPR015943">
    <property type="entry name" value="WD40/YVTN_repeat-like_dom_sf"/>
</dbReference>
<dbReference type="InterPro" id="IPR036278">
    <property type="entry name" value="Sialidase_sf"/>
</dbReference>
<dbReference type="RefSeq" id="WP_253359871.1">
    <property type="nucleotide sequence ID" value="NZ_JAIULA010000006.1"/>
</dbReference>
<dbReference type="EMBL" id="JAIULA010000006">
    <property type="protein sequence ID" value="MCP0886617.1"/>
    <property type="molecule type" value="Genomic_DNA"/>
</dbReference>
<dbReference type="Gene3D" id="2.130.10.10">
    <property type="entry name" value="YVTN repeat-like/Quinoprotein amine dehydrogenase"/>
    <property type="match status" value="1"/>
</dbReference>
<name>A0A9X2JL19_9LACO</name>
<reference evidence="1 2" key="1">
    <citation type="journal article" date="2023" name="Int. J. Syst. Evol. Microbiol.">
        <title>Ligilactobacillus ubinensis sp. nov., a novel species isolated from the wild ferment of a durian fruit (Durio zibethinus).</title>
        <authorList>
            <person name="Heng Y.C."/>
            <person name="Menon N."/>
            <person name="Chen B."/>
            <person name="Loo B.Z.L."/>
            <person name="Wong G.W.J."/>
            <person name="Lim A.C.H."/>
            <person name="Silvaraju S."/>
            <person name="Kittelmann S."/>
        </authorList>
    </citation>
    <scope>NUCLEOTIDE SEQUENCE [LARGE SCALE GENOMIC DNA]</scope>
    <source>
        <strain evidence="1 2">WILCCON 0076</strain>
    </source>
</reference>
<accession>A0A9X2JL19</accession>
<dbReference type="Proteomes" id="UP001139006">
    <property type="component" value="Unassembled WGS sequence"/>
</dbReference>
<dbReference type="GO" id="GO:0016787">
    <property type="term" value="F:hydrolase activity"/>
    <property type="evidence" value="ECO:0007669"/>
    <property type="project" value="UniProtKB-KW"/>
</dbReference>
<protein>
    <submittedName>
        <fullName evidence="1">Glycoside hydrolase</fullName>
    </submittedName>
</protein>
<comment type="caution">
    <text evidence="1">The sequence shown here is derived from an EMBL/GenBank/DDBJ whole genome shotgun (WGS) entry which is preliminary data.</text>
</comment>
<dbReference type="AlphaFoldDB" id="A0A9X2JL19"/>
<dbReference type="CDD" id="cd15482">
    <property type="entry name" value="Sialidase_non-viral"/>
    <property type="match status" value="1"/>
</dbReference>
<evidence type="ECO:0000313" key="1">
    <source>
        <dbReference type="EMBL" id="MCP0886617.1"/>
    </source>
</evidence>